<keyword evidence="9" id="KW-1185">Reference proteome</keyword>
<gene>
    <name evidence="8" type="ORF">ILUMI_09365</name>
</gene>
<keyword evidence="2" id="KW-0719">Serine esterase</keyword>
<dbReference type="PANTHER" id="PTHR43142:SF1">
    <property type="entry name" value="CARBOXYLIC ESTER HYDROLASE"/>
    <property type="match status" value="1"/>
</dbReference>
<feature type="domain" description="Carboxylesterase type B" evidence="7">
    <location>
        <begin position="3"/>
        <end position="120"/>
    </location>
</feature>
<name>A0A8K0GF43_IGNLU</name>
<dbReference type="GO" id="GO:0052689">
    <property type="term" value="F:carboxylic ester hydrolase activity"/>
    <property type="evidence" value="ECO:0007669"/>
    <property type="project" value="UniProtKB-KW"/>
</dbReference>
<evidence type="ECO:0000256" key="4">
    <source>
        <dbReference type="ARBA" id="ARBA00023157"/>
    </source>
</evidence>
<dbReference type="Pfam" id="PF00135">
    <property type="entry name" value="COesterase"/>
    <property type="match status" value="1"/>
</dbReference>
<accession>A0A8K0GF43</accession>
<dbReference type="OrthoDB" id="19653at2759"/>
<evidence type="ECO:0000313" key="9">
    <source>
        <dbReference type="Proteomes" id="UP000801492"/>
    </source>
</evidence>
<keyword evidence="5" id="KW-0325">Glycoprotein</keyword>
<evidence type="ECO:0000256" key="3">
    <source>
        <dbReference type="ARBA" id="ARBA00022801"/>
    </source>
</evidence>
<dbReference type="Gene3D" id="3.40.50.1820">
    <property type="entry name" value="alpha/beta hydrolase"/>
    <property type="match status" value="2"/>
</dbReference>
<dbReference type="Proteomes" id="UP000801492">
    <property type="component" value="Unassembled WGS sequence"/>
</dbReference>
<proteinExistence type="inferred from homology"/>
<sequence>MASPGNYGLKDQVTALKWIKRNIHHFGGNPLQVTIFGESSGGAAVHYLLQTPHTSGLFHRAISESGASLCNWAFQKNPKKVAFKIGAAVDVLTNNTNELISQLRKLDKDTLLSAALDVLLQCTYFTFFRNPTPLPDESLDYISWPTVDSSKGNSELKFLDINSTLTVNVNPRQDAMEFWDQLYEEYGRPPYDTY</sequence>
<dbReference type="EC" id="3.1.1.-" evidence="6"/>
<dbReference type="InterPro" id="IPR002018">
    <property type="entry name" value="CarbesteraseB"/>
</dbReference>
<reference evidence="8" key="1">
    <citation type="submission" date="2019-08" db="EMBL/GenBank/DDBJ databases">
        <title>The genome of the North American firefly Photinus pyralis.</title>
        <authorList>
            <consortium name="Photinus pyralis genome working group"/>
            <person name="Fallon T.R."/>
            <person name="Sander Lower S.E."/>
            <person name="Weng J.-K."/>
        </authorList>
    </citation>
    <scope>NUCLEOTIDE SEQUENCE</scope>
    <source>
        <strain evidence="8">TRF0915ILg1</strain>
        <tissue evidence="8">Whole body</tissue>
    </source>
</reference>
<keyword evidence="3 6" id="KW-0378">Hydrolase</keyword>
<comment type="caution">
    <text evidence="8">The sequence shown here is derived from an EMBL/GenBank/DDBJ whole genome shotgun (WGS) entry which is preliminary data.</text>
</comment>
<dbReference type="InterPro" id="IPR019826">
    <property type="entry name" value="Carboxylesterase_B_AS"/>
</dbReference>
<evidence type="ECO:0000256" key="6">
    <source>
        <dbReference type="RuleBase" id="RU361235"/>
    </source>
</evidence>
<dbReference type="InterPro" id="IPR029058">
    <property type="entry name" value="AB_hydrolase_fold"/>
</dbReference>
<evidence type="ECO:0000259" key="7">
    <source>
        <dbReference type="Pfam" id="PF00135"/>
    </source>
</evidence>
<dbReference type="AlphaFoldDB" id="A0A8K0GF43"/>
<protein>
    <recommendedName>
        <fullName evidence="6">Carboxylic ester hydrolase</fullName>
        <ecNumber evidence="6">3.1.1.-</ecNumber>
    </recommendedName>
</protein>
<organism evidence="8 9">
    <name type="scientific">Ignelater luminosus</name>
    <name type="common">Cucubano</name>
    <name type="synonym">Pyrophorus luminosus</name>
    <dbReference type="NCBI Taxonomy" id="2038154"/>
    <lineage>
        <taxon>Eukaryota</taxon>
        <taxon>Metazoa</taxon>
        <taxon>Ecdysozoa</taxon>
        <taxon>Arthropoda</taxon>
        <taxon>Hexapoda</taxon>
        <taxon>Insecta</taxon>
        <taxon>Pterygota</taxon>
        <taxon>Neoptera</taxon>
        <taxon>Endopterygota</taxon>
        <taxon>Coleoptera</taxon>
        <taxon>Polyphaga</taxon>
        <taxon>Elateriformia</taxon>
        <taxon>Elateroidea</taxon>
        <taxon>Elateridae</taxon>
        <taxon>Agrypninae</taxon>
        <taxon>Pyrophorini</taxon>
        <taxon>Ignelater</taxon>
    </lineage>
</organism>
<evidence type="ECO:0000256" key="2">
    <source>
        <dbReference type="ARBA" id="ARBA00022487"/>
    </source>
</evidence>
<evidence type="ECO:0000256" key="1">
    <source>
        <dbReference type="ARBA" id="ARBA00005964"/>
    </source>
</evidence>
<comment type="similarity">
    <text evidence="1 6">Belongs to the type-B carboxylesterase/lipase family.</text>
</comment>
<dbReference type="EMBL" id="VTPC01004733">
    <property type="protein sequence ID" value="KAF2896806.1"/>
    <property type="molecule type" value="Genomic_DNA"/>
</dbReference>
<evidence type="ECO:0000313" key="8">
    <source>
        <dbReference type="EMBL" id="KAF2896806.1"/>
    </source>
</evidence>
<dbReference type="PROSITE" id="PS00122">
    <property type="entry name" value="CARBOXYLESTERASE_B_1"/>
    <property type="match status" value="1"/>
</dbReference>
<evidence type="ECO:0000256" key="5">
    <source>
        <dbReference type="ARBA" id="ARBA00023180"/>
    </source>
</evidence>
<dbReference type="SUPFAM" id="SSF53474">
    <property type="entry name" value="alpha/beta-Hydrolases"/>
    <property type="match status" value="1"/>
</dbReference>
<keyword evidence="4" id="KW-1015">Disulfide bond</keyword>
<dbReference type="PANTHER" id="PTHR43142">
    <property type="entry name" value="CARBOXYLIC ESTER HYDROLASE"/>
    <property type="match status" value="1"/>
</dbReference>